<dbReference type="Pfam" id="PF13692">
    <property type="entry name" value="Glyco_trans_1_4"/>
    <property type="match status" value="1"/>
</dbReference>
<dbReference type="CDD" id="cd03801">
    <property type="entry name" value="GT4_PimA-like"/>
    <property type="match status" value="1"/>
</dbReference>
<dbReference type="GO" id="GO:0016757">
    <property type="term" value="F:glycosyltransferase activity"/>
    <property type="evidence" value="ECO:0007669"/>
    <property type="project" value="TreeGrafter"/>
</dbReference>
<organism evidence="1 2">
    <name type="scientific">Candidatus Viridilinea mediisalina</name>
    <dbReference type="NCBI Taxonomy" id="2024553"/>
    <lineage>
        <taxon>Bacteria</taxon>
        <taxon>Bacillati</taxon>
        <taxon>Chloroflexota</taxon>
        <taxon>Chloroflexia</taxon>
        <taxon>Chloroflexales</taxon>
        <taxon>Chloroflexineae</taxon>
        <taxon>Oscillochloridaceae</taxon>
        <taxon>Candidatus Viridilinea</taxon>
    </lineage>
</organism>
<dbReference type="EMBL" id="NQWI01000028">
    <property type="protein sequence ID" value="PDW03499.1"/>
    <property type="molecule type" value="Genomic_DNA"/>
</dbReference>
<dbReference type="Gene3D" id="3.40.50.2000">
    <property type="entry name" value="Glycogen Phosphorylase B"/>
    <property type="match status" value="2"/>
</dbReference>
<proteinExistence type="predicted"/>
<comment type="caution">
    <text evidence="1">The sequence shown here is derived from an EMBL/GenBank/DDBJ whole genome shotgun (WGS) entry which is preliminary data.</text>
</comment>
<reference evidence="2" key="1">
    <citation type="submission" date="2017-08" db="EMBL/GenBank/DDBJ databases">
        <authorList>
            <person name="Grouzdev D.S."/>
            <person name="Gaisin V.A."/>
            <person name="Rysina M.S."/>
            <person name="Gorlenko V.M."/>
        </authorList>
    </citation>
    <scope>NUCLEOTIDE SEQUENCE [LARGE SCALE GENOMIC DNA]</scope>
    <source>
        <strain evidence="2">Kir15-3F</strain>
    </source>
</reference>
<evidence type="ECO:0000313" key="2">
    <source>
        <dbReference type="Proteomes" id="UP000220527"/>
    </source>
</evidence>
<dbReference type="PANTHER" id="PTHR12526">
    <property type="entry name" value="GLYCOSYLTRANSFERASE"/>
    <property type="match status" value="1"/>
</dbReference>
<dbReference type="RefSeq" id="WP_097643662.1">
    <property type="nucleotide sequence ID" value="NZ_NQWI01000028.1"/>
</dbReference>
<name>A0A2A6RKT5_9CHLR</name>
<protein>
    <recommendedName>
        <fullName evidence="3">Glycosyltransferase</fullName>
    </recommendedName>
</protein>
<dbReference type="PANTHER" id="PTHR12526:SF600">
    <property type="entry name" value="GLYCOSYL TRANSFERASE GROUP 1"/>
    <property type="match status" value="1"/>
</dbReference>
<accession>A0A2A6RKT5</accession>
<sequence>MHILMICAAAPTTDRPRTHGLLTAMARSGHTVSVIFIDGAGTAFDELSDRCHTLIPVARRSGLSRRVIDQLARQKFDLAHVEGEVVKDIELPLPLPTVVDVSTGIPQAQERIMRAAGLLVRAAHVMQTLYPGRATLTGLSHEQRLIVANNEALWAYETLGYPAQRPEVVPTPVDTVRFKPMLQLRDHAKLLLDLRDFTPLERMSVLVSAHRVLLGIWQARPDVHMQVLGPPPPGALRALTHEQRIHFVGAIRDARPYLATTTLVLVPALPGHHPLYTPLEAMALGLPVLGLPTLARELEAITGHELVVVPEVAQMAQVVLTLLDDPSYCGHIGCAARRFVERRHRYQVAGIALENIYASASGCALAEWRLEVGFAGVVTDGRPCIG</sequence>
<dbReference type="SUPFAM" id="SSF53756">
    <property type="entry name" value="UDP-Glycosyltransferase/glycogen phosphorylase"/>
    <property type="match status" value="1"/>
</dbReference>
<dbReference type="AlphaFoldDB" id="A0A2A6RKT5"/>
<keyword evidence="2" id="KW-1185">Reference proteome</keyword>
<evidence type="ECO:0000313" key="1">
    <source>
        <dbReference type="EMBL" id="PDW03499.1"/>
    </source>
</evidence>
<dbReference type="Proteomes" id="UP000220527">
    <property type="component" value="Unassembled WGS sequence"/>
</dbReference>
<evidence type="ECO:0008006" key="3">
    <source>
        <dbReference type="Google" id="ProtNLM"/>
    </source>
</evidence>
<gene>
    <name evidence="1" type="ORF">CJ255_08430</name>
</gene>
<dbReference type="OrthoDB" id="9807209at2"/>